<evidence type="ECO:0000313" key="1">
    <source>
        <dbReference type="EMBL" id="UXZ97525.1"/>
    </source>
</evidence>
<dbReference type="RefSeq" id="WP_263270669.1">
    <property type="nucleotide sequence ID" value="NZ_CP081201.1"/>
</dbReference>
<accession>A0ABY6FHW6</accession>
<evidence type="ECO:0000313" key="2">
    <source>
        <dbReference type="Proteomes" id="UP001063228"/>
    </source>
</evidence>
<keyword evidence="2" id="KW-1185">Reference proteome</keyword>
<dbReference type="Proteomes" id="UP001063228">
    <property type="component" value="Chromosome"/>
</dbReference>
<name>A0ABY6FHW6_9PSED</name>
<protein>
    <submittedName>
        <fullName evidence="1">Uncharacterized protein</fullName>
    </submittedName>
</protein>
<dbReference type="EMBL" id="CP081201">
    <property type="protein sequence ID" value="UXZ97525.1"/>
    <property type="molecule type" value="Genomic_DNA"/>
</dbReference>
<reference evidence="1" key="1">
    <citation type="submission" date="2021-08" db="EMBL/GenBank/DDBJ databases">
        <title>Complete genome sequence of Pseudomonas phytophila.</title>
        <authorList>
            <person name="Weir B.S."/>
            <person name="Templeton M.D."/>
            <person name="Arshed S."/>
            <person name="Andersen M.T."/>
            <person name="Jayaraman J."/>
        </authorList>
    </citation>
    <scope>NUCLEOTIDE SEQUENCE</scope>
    <source>
        <strain evidence="1">ICMP 23753</strain>
    </source>
</reference>
<proteinExistence type="predicted"/>
<organism evidence="1 2">
    <name type="scientific">Pseudomonas phytophila</name>
    <dbReference type="NCBI Taxonomy" id="2867264"/>
    <lineage>
        <taxon>Bacteria</taxon>
        <taxon>Pseudomonadati</taxon>
        <taxon>Pseudomonadota</taxon>
        <taxon>Gammaproteobacteria</taxon>
        <taxon>Pseudomonadales</taxon>
        <taxon>Pseudomonadaceae</taxon>
        <taxon>Pseudomonas</taxon>
    </lineage>
</organism>
<gene>
    <name evidence="1" type="ORF">K3169_06430</name>
</gene>
<sequence length="212" mass="23243">MNLTKQVAPYRQARRSFINRCADVLWAGVLLAFIATAQPQATYASPDATAQPVPEMTSEELAQRIVRLTLSIHGKQDMARLQVEKKFGVTLKHNATDPQEFWISGELVGGMRYSLESISDAKGQPVSRLDFNFPLGAVAPDQAACTQTIGLYRQSLVDGGFTAEWVGSPRRGTPARWHFERGNVVVTVLVSADAHKEDAQACVSHFMVLALS</sequence>